<proteinExistence type="predicted"/>
<organism evidence="2">
    <name type="scientific">Eutreptiella gymnastica</name>
    <dbReference type="NCBI Taxonomy" id="73025"/>
    <lineage>
        <taxon>Eukaryota</taxon>
        <taxon>Discoba</taxon>
        <taxon>Euglenozoa</taxon>
        <taxon>Euglenida</taxon>
        <taxon>Spirocuta</taxon>
        <taxon>Euglenophyceae</taxon>
        <taxon>Eutreptiales</taxon>
        <taxon>Eutreptiaceae</taxon>
        <taxon>Eutreptiella</taxon>
    </lineage>
</organism>
<sequence length="156" mass="17375">MLQGARRVMAGALVEHISVGVTQRGFSLRPLFQLGRLALRYYNSHEMIPGMTKAELIERLNAGPKFVLLDVRNPSEVQQGAIPSSRNVPLPLLLKLPAAQDWEHAFPDVELPGLNEEIVVYCQAGVRSEMAAQHLRSLGFKNVINYRGSWADWSAN</sequence>
<dbReference type="AlphaFoldDB" id="A0A7S1J187"/>
<protein>
    <recommendedName>
        <fullName evidence="1">Rhodanese domain-containing protein</fullName>
    </recommendedName>
</protein>
<dbReference type="PANTHER" id="PTHR44086">
    <property type="entry name" value="THIOSULFATE SULFURTRANSFERASE RDL2, MITOCHONDRIAL-RELATED"/>
    <property type="match status" value="1"/>
</dbReference>
<dbReference type="GO" id="GO:0005739">
    <property type="term" value="C:mitochondrion"/>
    <property type="evidence" value="ECO:0007669"/>
    <property type="project" value="TreeGrafter"/>
</dbReference>
<dbReference type="Pfam" id="PF00581">
    <property type="entry name" value="Rhodanese"/>
    <property type="match status" value="1"/>
</dbReference>
<dbReference type="GO" id="GO:0004792">
    <property type="term" value="F:thiosulfate-cyanide sulfurtransferase activity"/>
    <property type="evidence" value="ECO:0007669"/>
    <property type="project" value="TreeGrafter"/>
</dbReference>
<reference evidence="2" key="1">
    <citation type="submission" date="2021-01" db="EMBL/GenBank/DDBJ databases">
        <authorList>
            <person name="Corre E."/>
            <person name="Pelletier E."/>
            <person name="Niang G."/>
            <person name="Scheremetjew M."/>
            <person name="Finn R."/>
            <person name="Kale V."/>
            <person name="Holt S."/>
            <person name="Cochrane G."/>
            <person name="Meng A."/>
            <person name="Brown T."/>
            <person name="Cohen L."/>
        </authorList>
    </citation>
    <scope>NUCLEOTIDE SEQUENCE</scope>
    <source>
        <strain evidence="2">NIES-381</strain>
    </source>
</reference>
<dbReference type="SUPFAM" id="SSF52821">
    <property type="entry name" value="Rhodanese/Cell cycle control phosphatase"/>
    <property type="match status" value="1"/>
</dbReference>
<evidence type="ECO:0000313" key="2">
    <source>
        <dbReference type="EMBL" id="CAD9029142.1"/>
    </source>
</evidence>
<dbReference type="EMBL" id="HBGA01108191">
    <property type="protein sequence ID" value="CAD9029142.1"/>
    <property type="molecule type" value="Transcribed_RNA"/>
</dbReference>
<dbReference type="InterPro" id="IPR001763">
    <property type="entry name" value="Rhodanese-like_dom"/>
</dbReference>
<dbReference type="SMART" id="SM00450">
    <property type="entry name" value="RHOD"/>
    <property type="match status" value="1"/>
</dbReference>
<feature type="domain" description="Rhodanese" evidence="1">
    <location>
        <begin position="62"/>
        <end position="155"/>
    </location>
</feature>
<gene>
    <name evidence="2" type="ORF">EGYM00392_LOCUS40279</name>
</gene>
<accession>A0A7S1J187</accession>
<evidence type="ECO:0000259" key="1">
    <source>
        <dbReference type="PROSITE" id="PS50206"/>
    </source>
</evidence>
<dbReference type="PROSITE" id="PS50206">
    <property type="entry name" value="RHODANESE_3"/>
    <property type="match status" value="1"/>
</dbReference>
<dbReference type="InterPro" id="IPR036873">
    <property type="entry name" value="Rhodanese-like_dom_sf"/>
</dbReference>
<dbReference type="Gene3D" id="3.40.250.10">
    <property type="entry name" value="Rhodanese-like domain"/>
    <property type="match status" value="1"/>
</dbReference>
<name>A0A7S1J187_9EUGL</name>
<dbReference type="PANTHER" id="PTHR44086:SF10">
    <property type="entry name" value="THIOSULFATE SULFURTRANSFERASE_RHODANESE-LIKE DOMAIN-CONTAINING PROTEIN 3"/>
    <property type="match status" value="1"/>
</dbReference>